<reference evidence="9 10" key="1">
    <citation type="submission" date="2020-10" db="EMBL/GenBank/DDBJ databases">
        <title>Haloactinobacterium sp. RN3S43, a bacterium isolated from saline soil.</title>
        <authorList>
            <person name="Sun J.-Q."/>
        </authorList>
    </citation>
    <scope>NUCLEOTIDE SEQUENCE [LARGE SCALE GENOMIC DNA]</scope>
    <source>
        <strain evidence="9 10">RN3S43</strain>
    </source>
</reference>
<dbReference type="AlphaFoldDB" id="A0A7M1SXN4"/>
<dbReference type="Pfam" id="PF00528">
    <property type="entry name" value="BPD_transp_1"/>
    <property type="match status" value="1"/>
</dbReference>
<keyword evidence="5 7" id="KW-1133">Transmembrane helix</keyword>
<dbReference type="InterPro" id="IPR035906">
    <property type="entry name" value="MetI-like_sf"/>
</dbReference>
<comment type="subcellular location">
    <subcellularLocation>
        <location evidence="1">Cell membrane</location>
        <topology evidence="1">Multi-pass membrane protein</topology>
    </subcellularLocation>
</comment>
<feature type="transmembrane region" description="Helical" evidence="7">
    <location>
        <begin position="138"/>
        <end position="160"/>
    </location>
</feature>
<feature type="transmembrane region" description="Helical" evidence="7">
    <location>
        <begin position="271"/>
        <end position="292"/>
    </location>
</feature>
<evidence type="ECO:0000256" key="5">
    <source>
        <dbReference type="ARBA" id="ARBA00022989"/>
    </source>
</evidence>
<dbReference type="SUPFAM" id="SSF161098">
    <property type="entry name" value="MetI-like"/>
    <property type="match status" value="1"/>
</dbReference>
<accession>A0A7M1SXN4</accession>
<name>A0A7M1SXN4_9MICO</name>
<keyword evidence="6 7" id="KW-0472">Membrane</keyword>
<evidence type="ECO:0000259" key="8">
    <source>
        <dbReference type="Pfam" id="PF00528"/>
    </source>
</evidence>
<proteinExistence type="predicted"/>
<dbReference type="GO" id="GO:0055085">
    <property type="term" value="P:transmembrane transport"/>
    <property type="evidence" value="ECO:0007669"/>
    <property type="project" value="InterPro"/>
</dbReference>
<dbReference type="KEGG" id="halt:IM660_04160"/>
<dbReference type="EMBL" id="CP063169">
    <property type="protein sequence ID" value="QOR71492.1"/>
    <property type="molecule type" value="Genomic_DNA"/>
</dbReference>
<organism evidence="9 10">
    <name type="scientific">Ruania alkalisoli</name>
    <dbReference type="NCBI Taxonomy" id="2779775"/>
    <lineage>
        <taxon>Bacteria</taxon>
        <taxon>Bacillati</taxon>
        <taxon>Actinomycetota</taxon>
        <taxon>Actinomycetes</taxon>
        <taxon>Micrococcales</taxon>
        <taxon>Ruaniaceae</taxon>
        <taxon>Ruania</taxon>
    </lineage>
</organism>
<dbReference type="CDD" id="cd06261">
    <property type="entry name" value="TM_PBP2"/>
    <property type="match status" value="1"/>
</dbReference>
<evidence type="ECO:0000313" key="9">
    <source>
        <dbReference type="EMBL" id="QOR71492.1"/>
    </source>
</evidence>
<evidence type="ECO:0000256" key="7">
    <source>
        <dbReference type="SAM" id="Phobius"/>
    </source>
</evidence>
<evidence type="ECO:0000256" key="3">
    <source>
        <dbReference type="ARBA" id="ARBA00022475"/>
    </source>
</evidence>
<gene>
    <name evidence="9" type="ORF">IM660_04160</name>
</gene>
<sequence length="307" mass="34115">MTELTAPRTARSTWRAITQKLGSDAVYTEELTGTPATRFLRHVVLLGLGLFMMYPLLWMLSASFKPSGDVFSDTGLIPAATDWSNYGTGWNALEHGFQLYLFNSLLLAVANIVGNVFSCSITAYVFARLRFRGRRMMFALTLGTMLLPSHVVLIPQYVVFSKLGWINTYLPLIVPAFLATNAFFVFLLVQFMRALPMELQDAAKIDGCGAIRTYWSVIMPLTVPALATVSIFTFIASWNEFFGPLLYLTDQELFTVPLALRQFIAAEGSSAWGPMFAMSVLSLLPVIGFFFIGQRYLINGIATTGMK</sequence>
<evidence type="ECO:0000256" key="2">
    <source>
        <dbReference type="ARBA" id="ARBA00022448"/>
    </source>
</evidence>
<protein>
    <submittedName>
        <fullName evidence="9">Carbohydrate ABC transporter permease</fullName>
    </submittedName>
</protein>
<keyword evidence="4 7" id="KW-0812">Transmembrane</keyword>
<feature type="transmembrane region" description="Helical" evidence="7">
    <location>
        <begin position="100"/>
        <end position="126"/>
    </location>
</feature>
<dbReference type="InterPro" id="IPR000515">
    <property type="entry name" value="MetI-like"/>
</dbReference>
<evidence type="ECO:0000256" key="1">
    <source>
        <dbReference type="ARBA" id="ARBA00004651"/>
    </source>
</evidence>
<evidence type="ECO:0000256" key="4">
    <source>
        <dbReference type="ARBA" id="ARBA00022692"/>
    </source>
</evidence>
<dbReference type="GO" id="GO:0005886">
    <property type="term" value="C:plasma membrane"/>
    <property type="evidence" value="ECO:0007669"/>
    <property type="project" value="UniProtKB-SubCell"/>
</dbReference>
<feature type="transmembrane region" description="Helical" evidence="7">
    <location>
        <begin position="43"/>
        <end position="64"/>
    </location>
</feature>
<feature type="domain" description="ABC transmembrane type-1" evidence="8">
    <location>
        <begin position="123"/>
        <end position="296"/>
    </location>
</feature>
<evidence type="ECO:0000313" key="10">
    <source>
        <dbReference type="Proteomes" id="UP000593758"/>
    </source>
</evidence>
<dbReference type="PANTHER" id="PTHR43744:SF6">
    <property type="entry name" value="ABC TRANSPORTER PERMEASE PROTEIN YESQ-RELATED"/>
    <property type="match status" value="1"/>
</dbReference>
<evidence type="ECO:0000256" key="6">
    <source>
        <dbReference type="ARBA" id="ARBA00023136"/>
    </source>
</evidence>
<dbReference type="PANTHER" id="PTHR43744">
    <property type="entry name" value="ABC TRANSPORTER PERMEASE PROTEIN MG189-RELATED-RELATED"/>
    <property type="match status" value="1"/>
</dbReference>
<feature type="transmembrane region" description="Helical" evidence="7">
    <location>
        <begin position="172"/>
        <end position="192"/>
    </location>
</feature>
<feature type="transmembrane region" description="Helical" evidence="7">
    <location>
        <begin position="213"/>
        <end position="238"/>
    </location>
</feature>
<keyword evidence="3" id="KW-1003">Cell membrane</keyword>
<dbReference type="RefSeq" id="WP_193498152.1">
    <property type="nucleotide sequence ID" value="NZ_CP063169.1"/>
</dbReference>
<dbReference type="Proteomes" id="UP000593758">
    <property type="component" value="Chromosome"/>
</dbReference>
<dbReference type="Gene3D" id="1.10.3720.10">
    <property type="entry name" value="MetI-like"/>
    <property type="match status" value="1"/>
</dbReference>
<keyword evidence="2" id="KW-0813">Transport</keyword>
<keyword evidence="10" id="KW-1185">Reference proteome</keyword>